<comment type="subcellular location">
    <subcellularLocation>
        <location evidence="1">Cell membrane</location>
        <topology evidence="1">Multi-pass membrane protein</topology>
    </subcellularLocation>
</comment>
<feature type="transmembrane region" description="Helical" evidence="13">
    <location>
        <begin position="234"/>
        <end position="256"/>
    </location>
</feature>
<dbReference type="InterPro" id="IPR013130">
    <property type="entry name" value="Fe3_Rdtase_TM_dom"/>
</dbReference>
<evidence type="ECO:0000256" key="11">
    <source>
        <dbReference type="ARBA" id="ARBA00023136"/>
    </source>
</evidence>
<keyword evidence="11 13" id="KW-0472">Membrane</keyword>
<evidence type="ECO:0000256" key="8">
    <source>
        <dbReference type="ARBA" id="ARBA00022989"/>
    </source>
</evidence>
<evidence type="ECO:0000256" key="9">
    <source>
        <dbReference type="ARBA" id="ARBA00023002"/>
    </source>
</evidence>
<dbReference type="GO" id="GO:0015677">
    <property type="term" value="P:copper ion import"/>
    <property type="evidence" value="ECO:0007669"/>
    <property type="project" value="TreeGrafter"/>
</dbReference>
<dbReference type="Pfam" id="PF08022">
    <property type="entry name" value="FAD_binding_8"/>
    <property type="match status" value="1"/>
</dbReference>
<keyword evidence="9" id="KW-0560">Oxidoreductase</keyword>
<dbReference type="InterPro" id="IPR039261">
    <property type="entry name" value="FNR_nucleotide-bd"/>
</dbReference>
<dbReference type="GO" id="GO:0005886">
    <property type="term" value="C:plasma membrane"/>
    <property type="evidence" value="ECO:0007669"/>
    <property type="project" value="UniProtKB-SubCell"/>
</dbReference>
<keyword evidence="10" id="KW-0406">Ion transport</keyword>
<sequence length="585" mass="65780">MYRFADLTHEQKLQRRELLDWYGFVAQLSVLVPLAATQVYIILSLLRRKWSQRDSTQVPSSPYAKAQQLEQQFNVSGLAATWRKFSWWCGDAVSISGVYLGTRGEVIGAGIWTLWLLLLSFLDTGDDYLHLTKRFGIVGASQLPFHYLLSLKSPYSPLQLLTRRSHESLISIHQLLGRIVTFFFYTHVVLYINFYIQSNLLLSKITQAYIICGILGTISFTAIGTTALKPVRDWSYRVFYIAHVALATAVLPLLYFHVHHIRVYIYETLLVYAITVVLRIFTTKTYTGTVKTIEGDSLVEISIPIRGDGKRGGPAAWQPGQHAYLSLAGHPLLRTFRSNPFTVASLPLVDGQLRFVAKILDGNTARMARTHNPSQRLSIEGPYGLATHAETLLHYDRVLFVAGGVGATFIVPLYRQLLDDLSPSTGSQRRQRVNFLWVARSTVEVSWAIPSDPKAKEGFAERLRVYLTKDTNGVSSDAAADITIGEDEQEAGHPGEGIHGIELEEQKKLLSAENPEDKGEFGLSTHAGRPDLARAVEQTFIHSSTERVAILVCGPRSLSQELRQEVGRWVRRGRDVLFWEEHFNL</sequence>
<dbReference type="AlphaFoldDB" id="A0AAI9E8N2"/>
<keyword evidence="4" id="KW-0813">Transport</keyword>
<evidence type="ECO:0000256" key="2">
    <source>
        <dbReference type="ARBA" id="ARBA00006278"/>
    </source>
</evidence>
<comment type="caution">
    <text evidence="15">The sequence shown here is derived from an EMBL/GenBank/DDBJ whole genome shotgun (WGS) entry which is preliminary data.</text>
</comment>
<evidence type="ECO:0000256" key="7">
    <source>
        <dbReference type="ARBA" id="ARBA00022982"/>
    </source>
</evidence>
<dbReference type="SUPFAM" id="SSF52343">
    <property type="entry name" value="Ferredoxin reductase-like, C-terminal NADP-linked domain"/>
    <property type="match status" value="1"/>
</dbReference>
<protein>
    <recommendedName>
        <fullName evidence="3">ferric-chelate reductase (NADPH)</fullName>
        <ecNumber evidence="3">1.16.1.9</ecNumber>
    </recommendedName>
</protein>
<dbReference type="Proteomes" id="UP001296104">
    <property type="component" value="Unassembled WGS sequence"/>
</dbReference>
<keyword evidence="16" id="KW-1185">Reference proteome</keyword>
<dbReference type="PANTHER" id="PTHR32361">
    <property type="entry name" value="FERRIC/CUPRIC REDUCTASE TRANSMEMBRANE COMPONENT"/>
    <property type="match status" value="1"/>
</dbReference>
<dbReference type="Pfam" id="PF08030">
    <property type="entry name" value="NAD_binding_6"/>
    <property type="match status" value="1"/>
</dbReference>
<dbReference type="GO" id="GO:0006879">
    <property type="term" value="P:intracellular iron ion homeostasis"/>
    <property type="evidence" value="ECO:0007669"/>
    <property type="project" value="TreeGrafter"/>
</dbReference>
<reference evidence="15" key="1">
    <citation type="submission" date="2023-11" db="EMBL/GenBank/DDBJ databases">
        <authorList>
            <person name="Alioto T."/>
            <person name="Alioto T."/>
            <person name="Gomez Garrido J."/>
        </authorList>
    </citation>
    <scope>NUCLEOTIDE SEQUENCE</scope>
</reference>
<feature type="domain" description="FAD-binding FR-type" evidence="14">
    <location>
        <begin position="273"/>
        <end position="389"/>
    </location>
</feature>
<dbReference type="SUPFAM" id="SSF63380">
    <property type="entry name" value="Riboflavin synthase domain-like"/>
    <property type="match status" value="1"/>
</dbReference>
<name>A0AAI9E8N2_9PEZI</name>
<gene>
    <name evidence="15" type="ORF">LECACI_7A002183</name>
</gene>
<evidence type="ECO:0000256" key="5">
    <source>
        <dbReference type="ARBA" id="ARBA00022475"/>
    </source>
</evidence>
<dbReference type="EMBL" id="CAVMBE010000009">
    <property type="protein sequence ID" value="CAK3883352.1"/>
    <property type="molecule type" value="Genomic_DNA"/>
</dbReference>
<dbReference type="PROSITE" id="PS51384">
    <property type="entry name" value="FAD_FR"/>
    <property type="match status" value="1"/>
</dbReference>
<evidence type="ECO:0000313" key="15">
    <source>
        <dbReference type="EMBL" id="CAK3883352.1"/>
    </source>
</evidence>
<proteinExistence type="inferred from homology"/>
<dbReference type="PANTHER" id="PTHR32361:SF28">
    <property type="entry name" value="FRP1P"/>
    <property type="match status" value="1"/>
</dbReference>
<feature type="transmembrane region" description="Helical" evidence="13">
    <location>
        <begin position="175"/>
        <end position="196"/>
    </location>
</feature>
<dbReference type="InterPro" id="IPR017927">
    <property type="entry name" value="FAD-bd_FR_type"/>
</dbReference>
<dbReference type="SFLD" id="SFLDG01168">
    <property type="entry name" value="Ferric_reductase_subgroup_(FRE"/>
    <property type="match status" value="1"/>
</dbReference>
<dbReference type="InterPro" id="IPR013121">
    <property type="entry name" value="Fe_red_NAD-bd_6"/>
</dbReference>
<feature type="transmembrane region" description="Helical" evidence="13">
    <location>
        <begin position="263"/>
        <end position="281"/>
    </location>
</feature>
<organism evidence="15 16">
    <name type="scientific">Lecanosticta acicola</name>
    <dbReference type="NCBI Taxonomy" id="111012"/>
    <lineage>
        <taxon>Eukaryota</taxon>
        <taxon>Fungi</taxon>
        <taxon>Dikarya</taxon>
        <taxon>Ascomycota</taxon>
        <taxon>Pezizomycotina</taxon>
        <taxon>Dothideomycetes</taxon>
        <taxon>Dothideomycetidae</taxon>
        <taxon>Mycosphaerellales</taxon>
        <taxon>Mycosphaerellaceae</taxon>
        <taxon>Lecanosticta</taxon>
    </lineage>
</organism>
<dbReference type="InterPro" id="IPR013112">
    <property type="entry name" value="FAD-bd_8"/>
</dbReference>
<feature type="transmembrane region" description="Helical" evidence="13">
    <location>
        <begin position="21"/>
        <end position="43"/>
    </location>
</feature>
<dbReference type="CDD" id="cd06186">
    <property type="entry name" value="NOX_Duox_like_FAD_NADP"/>
    <property type="match status" value="1"/>
</dbReference>
<evidence type="ECO:0000256" key="1">
    <source>
        <dbReference type="ARBA" id="ARBA00004651"/>
    </source>
</evidence>
<evidence type="ECO:0000256" key="4">
    <source>
        <dbReference type="ARBA" id="ARBA00022448"/>
    </source>
</evidence>
<evidence type="ECO:0000259" key="14">
    <source>
        <dbReference type="PROSITE" id="PS51384"/>
    </source>
</evidence>
<dbReference type="GO" id="GO:0052851">
    <property type="term" value="F:ferric-chelate reductase (NADPH) activity"/>
    <property type="evidence" value="ECO:0007669"/>
    <property type="project" value="UniProtKB-EC"/>
</dbReference>
<keyword evidence="7" id="KW-0249">Electron transport</keyword>
<dbReference type="Gene3D" id="2.40.30.10">
    <property type="entry name" value="Translation factors"/>
    <property type="match status" value="1"/>
</dbReference>
<dbReference type="Pfam" id="PF01794">
    <property type="entry name" value="Ferric_reduct"/>
    <property type="match status" value="1"/>
</dbReference>
<dbReference type="InterPro" id="IPR017938">
    <property type="entry name" value="Riboflavin_synthase-like_b-brl"/>
</dbReference>
<keyword evidence="8 13" id="KW-1133">Transmembrane helix</keyword>
<dbReference type="EC" id="1.16.1.9" evidence="3"/>
<keyword evidence="5" id="KW-1003">Cell membrane</keyword>
<comment type="catalytic activity">
    <reaction evidence="12">
        <text>2 a Fe(II)-siderophore + NADP(+) + H(+) = 2 a Fe(III)-siderophore + NADPH</text>
        <dbReference type="Rhea" id="RHEA:28795"/>
        <dbReference type="Rhea" id="RHEA-COMP:11342"/>
        <dbReference type="Rhea" id="RHEA-COMP:11344"/>
        <dbReference type="ChEBI" id="CHEBI:15378"/>
        <dbReference type="ChEBI" id="CHEBI:29033"/>
        <dbReference type="ChEBI" id="CHEBI:29034"/>
        <dbReference type="ChEBI" id="CHEBI:57783"/>
        <dbReference type="ChEBI" id="CHEBI:58349"/>
        <dbReference type="EC" id="1.16.1.9"/>
    </reaction>
</comment>
<comment type="similarity">
    <text evidence="2">Belongs to the ferric reductase (FRE) family.</text>
</comment>
<dbReference type="Gene3D" id="3.40.50.80">
    <property type="entry name" value="Nucleotide-binding domain of ferredoxin-NADP reductase (FNR) module"/>
    <property type="match status" value="1"/>
</dbReference>
<keyword evidence="6 13" id="KW-0812">Transmembrane</keyword>
<feature type="transmembrane region" description="Helical" evidence="13">
    <location>
        <begin position="208"/>
        <end position="228"/>
    </location>
</feature>
<evidence type="ECO:0000256" key="10">
    <source>
        <dbReference type="ARBA" id="ARBA00023065"/>
    </source>
</evidence>
<dbReference type="InterPro" id="IPR051410">
    <property type="entry name" value="Ferric/Cupric_Reductase"/>
</dbReference>
<evidence type="ECO:0000256" key="3">
    <source>
        <dbReference type="ARBA" id="ARBA00012668"/>
    </source>
</evidence>
<evidence type="ECO:0000256" key="12">
    <source>
        <dbReference type="ARBA" id="ARBA00048483"/>
    </source>
</evidence>
<dbReference type="GO" id="GO:0006826">
    <property type="term" value="P:iron ion transport"/>
    <property type="evidence" value="ECO:0007669"/>
    <property type="project" value="TreeGrafter"/>
</dbReference>
<evidence type="ECO:0000256" key="13">
    <source>
        <dbReference type="SAM" id="Phobius"/>
    </source>
</evidence>
<evidence type="ECO:0000256" key="6">
    <source>
        <dbReference type="ARBA" id="ARBA00022692"/>
    </source>
</evidence>
<dbReference type="SFLD" id="SFLDS00052">
    <property type="entry name" value="Ferric_Reductase_Domain"/>
    <property type="match status" value="1"/>
</dbReference>
<evidence type="ECO:0000313" key="16">
    <source>
        <dbReference type="Proteomes" id="UP001296104"/>
    </source>
</evidence>
<accession>A0AAI9E8N2</accession>